<reference evidence="3 4" key="1">
    <citation type="submission" date="2024-03" db="EMBL/GenBank/DDBJ databases">
        <title>High-quality draft genome sequencing of Tistrella sp. BH-R2-4.</title>
        <authorList>
            <person name="Dong C."/>
        </authorList>
    </citation>
    <scope>NUCLEOTIDE SEQUENCE [LARGE SCALE GENOMIC DNA]</scope>
    <source>
        <strain evidence="3 4">BH-R2-4</strain>
    </source>
</reference>
<keyword evidence="4" id="KW-1185">Reference proteome</keyword>
<keyword evidence="2" id="KW-1277">Toxin-antitoxin system</keyword>
<organism evidence="3 4">
    <name type="scientific">Tistrella arctica</name>
    <dbReference type="NCBI Taxonomy" id="3133430"/>
    <lineage>
        <taxon>Bacteria</taxon>
        <taxon>Pseudomonadati</taxon>
        <taxon>Pseudomonadota</taxon>
        <taxon>Alphaproteobacteria</taxon>
        <taxon>Geminicoccales</taxon>
        <taxon>Geminicoccaceae</taxon>
        <taxon>Tistrella</taxon>
    </lineage>
</organism>
<dbReference type="RefSeq" id="WP_345932981.1">
    <property type="nucleotide sequence ID" value="NZ_JBBKTV010000004.1"/>
</dbReference>
<dbReference type="Proteomes" id="UP001413721">
    <property type="component" value="Unassembled WGS sequence"/>
</dbReference>
<dbReference type="SUPFAM" id="SSF143011">
    <property type="entry name" value="RelE-like"/>
    <property type="match status" value="1"/>
</dbReference>
<dbReference type="InterPro" id="IPR051803">
    <property type="entry name" value="TA_system_RelE-like_toxin"/>
</dbReference>
<dbReference type="EMBL" id="JBBKTW010000005">
    <property type="protein sequence ID" value="MEN2989409.1"/>
    <property type="molecule type" value="Genomic_DNA"/>
</dbReference>
<dbReference type="PANTHER" id="PTHR33755">
    <property type="entry name" value="TOXIN PARE1-RELATED"/>
    <property type="match status" value="1"/>
</dbReference>
<evidence type="ECO:0000313" key="4">
    <source>
        <dbReference type="Proteomes" id="UP001413721"/>
    </source>
</evidence>
<dbReference type="Gene3D" id="3.30.2310.20">
    <property type="entry name" value="RelE-like"/>
    <property type="match status" value="1"/>
</dbReference>
<sequence>MDLKWTGKALSDLARLHDFLAPTNPPAAARAVQALARAPTILLTNPRLGEQLFGFEPREVRRLLVGSYELRYEIQDSTIYVLRLWHSREDR</sequence>
<gene>
    <name evidence="3" type="ORF">WG926_13930</name>
</gene>
<dbReference type="InterPro" id="IPR035093">
    <property type="entry name" value="RelE/ParE_toxin_dom_sf"/>
</dbReference>
<comment type="similarity">
    <text evidence="1">Belongs to the RelE toxin family.</text>
</comment>
<dbReference type="Pfam" id="PF05016">
    <property type="entry name" value="ParE_toxin"/>
    <property type="match status" value="1"/>
</dbReference>
<dbReference type="PANTHER" id="PTHR33755:SF7">
    <property type="entry name" value="TOXIN MODULE OF TOXIN-ANTITOXIN SYSTEM RELE_STBE FAMILY"/>
    <property type="match status" value="1"/>
</dbReference>
<protein>
    <submittedName>
        <fullName evidence="3">Type II toxin-antitoxin system RelE/ParE family toxin</fullName>
    </submittedName>
</protein>
<comment type="caution">
    <text evidence="3">The sequence shown here is derived from an EMBL/GenBank/DDBJ whole genome shotgun (WGS) entry which is preliminary data.</text>
</comment>
<evidence type="ECO:0000256" key="2">
    <source>
        <dbReference type="ARBA" id="ARBA00022649"/>
    </source>
</evidence>
<evidence type="ECO:0000256" key="1">
    <source>
        <dbReference type="ARBA" id="ARBA00006226"/>
    </source>
</evidence>
<evidence type="ECO:0000313" key="3">
    <source>
        <dbReference type="EMBL" id="MEN2989409.1"/>
    </source>
</evidence>
<dbReference type="InterPro" id="IPR007712">
    <property type="entry name" value="RelE/ParE_toxin"/>
</dbReference>
<proteinExistence type="inferred from homology"/>
<name>A0ABU9YKS1_9PROT</name>
<accession>A0ABU9YKS1</accession>